<dbReference type="EMBL" id="KB291945">
    <property type="protein sequence ID" value="ELU18376.1"/>
    <property type="molecule type" value="Genomic_DNA"/>
</dbReference>
<dbReference type="AlphaFoldDB" id="R7VLK5"/>
<accession>R7VLK5</accession>
<keyword evidence="3" id="KW-1185">Reference proteome</keyword>
<organism evidence="1">
    <name type="scientific">Capitella teleta</name>
    <name type="common">Polychaete worm</name>
    <dbReference type="NCBI Taxonomy" id="283909"/>
    <lineage>
        <taxon>Eukaryota</taxon>
        <taxon>Metazoa</taxon>
        <taxon>Spiralia</taxon>
        <taxon>Lophotrochozoa</taxon>
        <taxon>Annelida</taxon>
        <taxon>Polychaeta</taxon>
        <taxon>Sedentaria</taxon>
        <taxon>Scolecida</taxon>
        <taxon>Capitellidae</taxon>
        <taxon>Capitella</taxon>
    </lineage>
</organism>
<dbReference type="EnsemblMetazoa" id="CapteT137768">
    <property type="protein sequence ID" value="CapteP137768"/>
    <property type="gene ID" value="CapteG137768"/>
</dbReference>
<evidence type="ECO:0000313" key="3">
    <source>
        <dbReference type="Proteomes" id="UP000014760"/>
    </source>
</evidence>
<name>R7VLK5_CAPTE</name>
<proteinExistence type="predicted"/>
<evidence type="ECO:0000313" key="2">
    <source>
        <dbReference type="EnsemblMetazoa" id="CapteP137768"/>
    </source>
</evidence>
<evidence type="ECO:0000313" key="1">
    <source>
        <dbReference type="EMBL" id="ELU18376.1"/>
    </source>
</evidence>
<reference evidence="3" key="1">
    <citation type="submission" date="2012-12" db="EMBL/GenBank/DDBJ databases">
        <authorList>
            <person name="Hellsten U."/>
            <person name="Grimwood J."/>
            <person name="Chapman J.A."/>
            <person name="Shapiro H."/>
            <person name="Aerts A."/>
            <person name="Otillar R.P."/>
            <person name="Terry A.Y."/>
            <person name="Boore J.L."/>
            <person name="Simakov O."/>
            <person name="Marletaz F."/>
            <person name="Cho S.-J."/>
            <person name="Edsinger-Gonzales E."/>
            <person name="Havlak P."/>
            <person name="Kuo D.-H."/>
            <person name="Larsson T."/>
            <person name="Lv J."/>
            <person name="Arendt D."/>
            <person name="Savage R."/>
            <person name="Osoegawa K."/>
            <person name="de Jong P."/>
            <person name="Lindberg D.R."/>
            <person name="Seaver E.C."/>
            <person name="Weisblat D.A."/>
            <person name="Putnam N.H."/>
            <person name="Grigoriev I.V."/>
            <person name="Rokhsar D.S."/>
        </authorList>
    </citation>
    <scope>NUCLEOTIDE SEQUENCE</scope>
    <source>
        <strain evidence="3">I ESC-2004</strain>
    </source>
</reference>
<dbReference type="Proteomes" id="UP000014760">
    <property type="component" value="Unassembled WGS sequence"/>
</dbReference>
<dbReference type="HOGENOM" id="CLU_2694862_0_0_1"/>
<dbReference type="EMBL" id="AMQN01003792">
    <property type="status" value="NOT_ANNOTATED_CDS"/>
    <property type="molecule type" value="Genomic_DNA"/>
</dbReference>
<reference evidence="1 3" key="2">
    <citation type="journal article" date="2013" name="Nature">
        <title>Insights into bilaterian evolution from three spiralian genomes.</title>
        <authorList>
            <person name="Simakov O."/>
            <person name="Marletaz F."/>
            <person name="Cho S.J."/>
            <person name="Edsinger-Gonzales E."/>
            <person name="Havlak P."/>
            <person name="Hellsten U."/>
            <person name="Kuo D.H."/>
            <person name="Larsson T."/>
            <person name="Lv J."/>
            <person name="Arendt D."/>
            <person name="Savage R."/>
            <person name="Osoegawa K."/>
            <person name="de Jong P."/>
            <person name="Grimwood J."/>
            <person name="Chapman J.A."/>
            <person name="Shapiro H."/>
            <person name="Aerts A."/>
            <person name="Otillar R.P."/>
            <person name="Terry A.Y."/>
            <person name="Boore J.L."/>
            <person name="Grigoriev I.V."/>
            <person name="Lindberg D.R."/>
            <person name="Seaver E.C."/>
            <person name="Weisblat D.A."/>
            <person name="Putnam N.H."/>
            <person name="Rokhsar D.S."/>
        </authorList>
    </citation>
    <scope>NUCLEOTIDE SEQUENCE</scope>
    <source>
        <strain evidence="1 3">I ESC-2004</strain>
    </source>
</reference>
<protein>
    <submittedName>
        <fullName evidence="1 2">Uncharacterized protein</fullName>
    </submittedName>
</protein>
<dbReference type="OrthoDB" id="6155763at2759"/>
<sequence>YKLCMLTFKFFHGIAPSYLTALLQVYNPPRTLRSTETHLLTSALWRTKKCGTRCGTNFQVKFGAPPTVTFFFKD</sequence>
<reference evidence="2" key="3">
    <citation type="submission" date="2015-06" db="UniProtKB">
        <authorList>
            <consortium name="EnsemblMetazoa"/>
        </authorList>
    </citation>
    <scope>IDENTIFICATION</scope>
</reference>
<gene>
    <name evidence="1" type="ORF">CAPTEDRAFT_137768</name>
</gene>
<feature type="non-terminal residue" evidence="1">
    <location>
        <position position="1"/>
    </location>
</feature>